<accession>A0A6A5TD09</accession>
<feature type="binding site" evidence="1">
    <location>
        <position position="171"/>
    </location>
    <ligand>
        <name>Mg(2+)</name>
        <dbReference type="ChEBI" id="CHEBI:18420"/>
        <label>1</label>
    </ligand>
</feature>
<dbReference type="OrthoDB" id="2021138at2759"/>
<proteinExistence type="predicted"/>
<organism evidence="2 3">
    <name type="scientific">Byssothecium circinans</name>
    <dbReference type="NCBI Taxonomy" id="147558"/>
    <lineage>
        <taxon>Eukaryota</taxon>
        <taxon>Fungi</taxon>
        <taxon>Dikarya</taxon>
        <taxon>Ascomycota</taxon>
        <taxon>Pezizomycotina</taxon>
        <taxon>Dothideomycetes</taxon>
        <taxon>Pleosporomycetidae</taxon>
        <taxon>Pleosporales</taxon>
        <taxon>Massarineae</taxon>
        <taxon>Massarinaceae</taxon>
        <taxon>Byssothecium</taxon>
    </lineage>
</organism>
<dbReference type="Gene3D" id="1.10.4080.10">
    <property type="entry name" value="ADP-ribosylation/Crystallin J1"/>
    <property type="match status" value="1"/>
</dbReference>
<dbReference type="PANTHER" id="PTHR16222">
    <property type="entry name" value="ADP-RIBOSYLGLYCOHYDROLASE"/>
    <property type="match status" value="1"/>
</dbReference>
<dbReference type="Proteomes" id="UP000800035">
    <property type="component" value="Unassembled WGS sequence"/>
</dbReference>
<dbReference type="GO" id="GO:0046872">
    <property type="term" value="F:metal ion binding"/>
    <property type="evidence" value="ECO:0007669"/>
    <property type="project" value="UniProtKB-KW"/>
</dbReference>
<name>A0A6A5TD09_9PLEO</name>
<reference evidence="2" key="1">
    <citation type="journal article" date="2020" name="Stud. Mycol.">
        <title>101 Dothideomycetes genomes: a test case for predicting lifestyles and emergence of pathogens.</title>
        <authorList>
            <person name="Haridas S."/>
            <person name="Albert R."/>
            <person name="Binder M."/>
            <person name="Bloem J."/>
            <person name="Labutti K."/>
            <person name="Salamov A."/>
            <person name="Andreopoulos B."/>
            <person name="Baker S."/>
            <person name="Barry K."/>
            <person name="Bills G."/>
            <person name="Bluhm B."/>
            <person name="Cannon C."/>
            <person name="Castanera R."/>
            <person name="Culley D."/>
            <person name="Daum C."/>
            <person name="Ezra D."/>
            <person name="Gonzalez J."/>
            <person name="Henrissat B."/>
            <person name="Kuo A."/>
            <person name="Liang C."/>
            <person name="Lipzen A."/>
            <person name="Lutzoni F."/>
            <person name="Magnuson J."/>
            <person name="Mondo S."/>
            <person name="Nolan M."/>
            <person name="Ohm R."/>
            <person name="Pangilinan J."/>
            <person name="Park H.-J."/>
            <person name="Ramirez L."/>
            <person name="Alfaro M."/>
            <person name="Sun H."/>
            <person name="Tritt A."/>
            <person name="Yoshinaga Y."/>
            <person name="Zwiers L.-H."/>
            <person name="Turgeon B."/>
            <person name="Goodwin S."/>
            <person name="Spatafora J."/>
            <person name="Crous P."/>
            <person name="Grigoriev I."/>
        </authorList>
    </citation>
    <scope>NUCLEOTIDE SEQUENCE</scope>
    <source>
        <strain evidence="2">CBS 675.92</strain>
    </source>
</reference>
<evidence type="ECO:0000313" key="2">
    <source>
        <dbReference type="EMBL" id="KAF1949552.1"/>
    </source>
</evidence>
<keyword evidence="3" id="KW-1185">Reference proteome</keyword>
<evidence type="ECO:0000313" key="3">
    <source>
        <dbReference type="Proteomes" id="UP000800035"/>
    </source>
</evidence>
<dbReference type="SUPFAM" id="SSF101478">
    <property type="entry name" value="ADP-ribosylglycohydrolase"/>
    <property type="match status" value="1"/>
</dbReference>
<comment type="cofactor">
    <cofactor evidence="1">
        <name>Mg(2+)</name>
        <dbReference type="ChEBI" id="CHEBI:18420"/>
    </cofactor>
    <text evidence="1">Binds 2 magnesium ions per subunit.</text>
</comment>
<keyword evidence="2" id="KW-0378">Hydrolase</keyword>
<dbReference type="InterPro" id="IPR050792">
    <property type="entry name" value="ADP-ribosylglycohydrolase"/>
</dbReference>
<dbReference type="EMBL" id="ML977036">
    <property type="protein sequence ID" value="KAF1949552.1"/>
    <property type="molecule type" value="Genomic_DNA"/>
</dbReference>
<dbReference type="GO" id="GO:0016787">
    <property type="term" value="F:hydrolase activity"/>
    <property type="evidence" value="ECO:0007669"/>
    <property type="project" value="UniProtKB-KW"/>
</dbReference>
<gene>
    <name evidence="2" type="ORF">CC80DRAFT_581115</name>
</gene>
<feature type="binding site" evidence="1">
    <location>
        <position position="174"/>
    </location>
    <ligand>
        <name>Mg(2+)</name>
        <dbReference type="ChEBI" id="CHEBI:18420"/>
        <label>1</label>
    </ligand>
</feature>
<sequence>APNGSVMRTHPIGIIGIGLSEEETWKYAVAVEWTTHVDPRCSVAYCISTGLIRSIRRGEIVNEDDVDDVIERAYNFVASYPDILNPGSKSNPSYDEMGQLLNRDEFDAHLYAGSLADLKLDKVSKIGYVYKCIGSAVLLLRFCIRGAQVTIIPSKPLFEELITNLIMEGGDADTNGAVAGAIIGTYLGYANIPPHWALGLAHNDWFNWKILRLTKALEVIYGEIRRENDESIDGGRRQYSRESLGLADRATDGAFVEQVHQQNLLLSAS</sequence>
<keyword evidence="1" id="KW-0479">Metal-binding</keyword>
<protein>
    <submittedName>
        <fullName evidence="2">ADP-ribosylglycohydrolase</fullName>
    </submittedName>
</protein>
<dbReference type="AlphaFoldDB" id="A0A6A5TD09"/>
<dbReference type="InterPro" id="IPR005502">
    <property type="entry name" value="Ribosyl_crysJ1"/>
</dbReference>
<dbReference type="PANTHER" id="PTHR16222:SF28">
    <property type="entry name" value="ADP-RIBOSYLGLYCOHYDROLASE"/>
    <property type="match status" value="1"/>
</dbReference>
<feature type="binding site" evidence="1">
    <location>
        <position position="173"/>
    </location>
    <ligand>
        <name>Mg(2+)</name>
        <dbReference type="ChEBI" id="CHEBI:18420"/>
        <label>1</label>
    </ligand>
</feature>
<keyword evidence="1" id="KW-0460">Magnesium</keyword>
<dbReference type="InterPro" id="IPR036705">
    <property type="entry name" value="Ribosyl_crysJ1_sf"/>
</dbReference>
<feature type="non-terminal residue" evidence="2">
    <location>
        <position position="1"/>
    </location>
</feature>
<evidence type="ECO:0000256" key="1">
    <source>
        <dbReference type="PIRSR" id="PIRSR605502-1"/>
    </source>
</evidence>
<dbReference type="Pfam" id="PF03747">
    <property type="entry name" value="ADP_ribosyl_GH"/>
    <property type="match status" value="1"/>
</dbReference>